<reference evidence="2 3" key="1">
    <citation type="journal article" date="2019" name="Int. J. Syst. Evol. Microbiol.">
        <title>The Global Catalogue of Microorganisms (GCM) 10K type strain sequencing project: providing services to taxonomists for standard genome sequencing and annotation.</title>
        <authorList>
            <consortium name="The Broad Institute Genomics Platform"/>
            <consortium name="The Broad Institute Genome Sequencing Center for Infectious Disease"/>
            <person name="Wu L."/>
            <person name="Ma J."/>
        </authorList>
    </citation>
    <scope>NUCLEOTIDE SEQUENCE [LARGE SCALE GENOMIC DNA]</scope>
    <source>
        <strain evidence="2 3">JCM 3272</strain>
    </source>
</reference>
<keyword evidence="3" id="KW-1185">Reference proteome</keyword>
<comment type="caution">
    <text evidence="2">The sequence shown here is derived from an EMBL/GenBank/DDBJ whole genome shotgun (WGS) entry which is preliminary data.</text>
</comment>
<feature type="region of interest" description="Disordered" evidence="1">
    <location>
        <begin position="82"/>
        <end position="107"/>
    </location>
</feature>
<dbReference type="EMBL" id="BAAARV010000031">
    <property type="protein sequence ID" value="GAA2351996.1"/>
    <property type="molecule type" value="Genomic_DNA"/>
</dbReference>
<dbReference type="PANTHER" id="PTHR39338:SF7">
    <property type="entry name" value="BLL6692 PROTEIN"/>
    <property type="match status" value="1"/>
</dbReference>
<evidence type="ECO:0000256" key="1">
    <source>
        <dbReference type="SAM" id="MobiDB-lite"/>
    </source>
</evidence>
<dbReference type="Proteomes" id="UP001501444">
    <property type="component" value="Unassembled WGS sequence"/>
</dbReference>
<accession>A0ABN3GHR8</accession>
<proteinExistence type="predicted"/>
<evidence type="ECO:0008006" key="4">
    <source>
        <dbReference type="Google" id="ProtNLM"/>
    </source>
</evidence>
<gene>
    <name evidence="2" type="ORF">GCM10010170_042390</name>
</gene>
<protein>
    <recommendedName>
        <fullName evidence="4">VWA domain containing CoxE-like protein</fullName>
    </recommendedName>
</protein>
<dbReference type="RefSeq" id="WP_344614171.1">
    <property type="nucleotide sequence ID" value="NZ_BAAARV010000031.1"/>
</dbReference>
<sequence length="390" mass="41605">MSTPVPAFIHDLVVRLRRRGLPIGVDDCAALRTVLSTGHGLGSPDELRALCVTLWAKSRRDAELIVSTLHLVDVPDWPVANATAPLPDRTPGASPAPDPATGMPAPTADAEVPEALTIAAPARLGDGLGPPRSGRSAPFLMLQPQYPLSQREVAQVWRRLRLPVRQGPPTELDVDATVVRYASTGVAMPPVLAPRRVNAARLLLLVDLNGSMTPFHGLVEHVLQAIVRAARLDEITVAYFHNSPGRSPDRSPLADLPDPLGAELDPVLDRIAPLPGGRVYRNPDLTGPRPVPALLADTTPGSAVVVISDAGAMRGSFAITRLYDAVAFALAVAARRAHLAWLNPLARGRWAGTTAGQLARHVPMFPLDREGMYAAVDVLRGRPATLERPL</sequence>
<evidence type="ECO:0000313" key="2">
    <source>
        <dbReference type="EMBL" id="GAA2351996.1"/>
    </source>
</evidence>
<organism evidence="2 3">
    <name type="scientific">Dactylosporangium salmoneum</name>
    <dbReference type="NCBI Taxonomy" id="53361"/>
    <lineage>
        <taxon>Bacteria</taxon>
        <taxon>Bacillati</taxon>
        <taxon>Actinomycetota</taxon>
        <taxon>Actinomycetes</taxon>
        <taxon>Micromonosporales</taxon>
        <taxon>Micromonosporaceae</taxon>
        <taxon>Dactylosporangium</taxon>
    </lineage>
</organism>
<dbReference type="PANTHER" id="PTHR39338">
    <property type="entry name" value="BLL5662 PROTEIN-RELATED"/>
    <property type="match status" value="1"/>
</dbReference>
<name>A0ABN3GHR8_9ACTN</name>
<evidence type="ECO:0000313" key="3">
    <source>
        <dbReference type="Proteomes" id="UP001501444"/>
    </source>
</evidence>